<keyword evidence="2" id="KW-0812">Transmembrane</keyword>
<feature type="transmembrane region" description="Helical" evidence="2">
    <location>
        <begin position="143"/>
        <end position="162"/>
    </location>
</feature>
<accession>A0A0L7K9T6</accession>
<evidence type="ECO:0000256" key="2">
    <source>
        <dbReference type="SAM" id="Phobius"/>
    </source>
</evidence>
<reference evidence="3 4" key="1">
    <citation type="submission" date="2006-03" db="EMBL/GenBank/DDBJ databases">
        <title>Annotation of Plasmodium falciparum HB3.</title>
        <authorList>
            <consortium name="The Broad Institute Genome Sequencing Platform"/>
            <person name="Volkman S.K."/>
            <person name="Neafsey D.E."/>
            <person name="Dash A.P."/>
            <person name="Chitnis C.E."/>
            <person name="Hartl D.L."/>
            <person name="Young S.K."/>
            <person name="Zeng Q."/>
            <person name="Koehrsen M."/>
            <person name="Alvarado L."/>
            <person name="Berlin A."/>
            <person name="Borenstein D."/>
            <person name="Chapman S.B."/>
            <person name="Chen Z."/>
            <person name="Engels R."/>
            <person name="Freedman E."/>
            <person name="Gellesch M."/>
            <person name="Goldberg J."/>
            <person name="Griggs A."/>
            <person name="Gujja S."/>
            <person name="Heilman E.R."/>
            <person name="Heiman D.I."/>
            <person name="Howarth C."/>
            <person name="Jen D."/>
            <person name="Larson L."/>
            <person name="Mehta T."/>
            <person name="Neiman D."/>
            <person name="Park D."/>
            <person name="Pearson M."/>
            <person name="Roberts A."/>
            <person name="Saif S."/>
            <person name="Shea T."/>
            <person name="Shenoy N."/>
            <person name="Sisk P."/>
            <person name="Stolte C."/>
            <person name="Sykes S."/>
            <person name="Walk T."/>
            <person name="White J."/>
            <person name="Yandava C."/>
            <person name="Haas B."/>
            <person name="Henn M.R."/>
            <person name="Nusbaum C."/>
            <person name="Birren B."/>
        </authorList>
    </citation>
    <scope>NUCLEOTIDE SEQUENCE [LARGE SCALE GENOMIC DNA]</scope>
    <source>
        <strain evidence="3">HB3</strain>
    </source>
</reference>
<keyword evidence="2" id="KW-0472">Membrane</keyword>
<organism evidence="3 4">
    <name type="scientific">Plasmodium falciparum (isolate HB3)</name>
    <dbReference type="NCBI Taxonomy" id="137071"/>
    <lineage>
        <taxon>Eukaryota</taxon>
        <taxon>Sar</taxon>
        <taxon>Alveolata</taxon>
        <taxon>Apicomplexa</taxon>
        <taxon>Aconoidasida</taxon>
        <taxon>Haemosporida</taxon>
        <taxon>Plasmodiidae</taxon>
        <taxon>Plasmodium</taxon>
        <taxon>Plasmodium (Laverania)</taxon>
    </lineage>
</organism>
<feature type="transmembrane region" description="Helical" evidence="2">
    <location>
        <begin position="182"/>
        <end position="201"/>
    </location>
</feature>
<dbReference type="EMBL" id="CH671952">
    <property type="protein sequence ID" value="KOB60057.1"/>
    <property type="molecule type" value="Genomic_DNA"/>
</dbReference>
<evidence type="ECO:0000313" key="3">
    <source>
        <dbReference type="EMBL" id="KOB60057.1"/>
    </source>
</evidence>
<dbReference type="Proteomes" id="UP000054289">
    <property type="component" value="Unassembled WGS sequence"/>
</dbReference>
<proteinExistence type="predicted"/>
<name>A0A0L7K9T6_PLAFX</name>
<dbReference type="AlphaFoldDB" id="A0A0L7K9T6"/>
<evidence type="ECO:0000256" key="1">
    <source>
        <dbReference type="SAM" id="MobiDB-lite"/>
    </source>
</evidence>
<keyword evidence="2" id="KW-1133">Transmembrane helix</keyword>
<evidence type="ECO:0000313" key="4">
    <source>
        <dbReference type="Proteomes" id="UP000054289"/>
    </source>
</evidence>
<reference evidence="4" key="2">
    <citation type="submission" date="2006-03" db="EMBL/GenBank/DDBJ databases">
        <title>The genome sequence of the Plasmodium falciparum HB3.</title>
        <authorList>
            <consortium name="The Broad Institute Genome Sequencing Platform"/>
            <person name="Birren B."/>
            <person name="Lander E."/>
            <person name="Galagan J."/>
            <person name="Nusbaum C."/>
            <person name="Devon K."/>
            <person name="Henn M."/>
            <person name="Jaffe D."/>
            <person name="Butler J."/>
            <person name="Alvarez P."/>
            <person name="Gnerre S."/>
            <person name="Grabherr M."/>
            <person name="Kleber M."/>
            <person name="Mauceli E."/>
            <person name="Brockman W."/>
            <person name="MacCallum I.A."/>
            <person name="Rounsley S."/>
            <person name="Young S."/>
            <person name="LaButti K."/>
            <person name="Pushparaj V."/>
            <person name="DeCaprio D."/>
            <person name="Crawford M."/>
            <person name="Koehrsen M."/>
            <person name="Engels R."/>
            <person name="Montgomery P."/>
            <person name="Pearson M."/>
            <person name="Howarth C."/>
            <person name="Larson L."/>
            <person name="Luoma S."/>
            <person name="White J."/>
            <person name="Kodira C."/>
            <person name="Zeng Q."/>
            <person name="Oleary S."/>
            <person name="Yandava C."/>
            <person name="Alvarado L."/>
            <person name="Wirth D."/>
            <person name="Volkman S."/>
            <person name="Hartl D."/>
        </authorList>
    </citation>
    <scope>NUCLEOTIDE SEQUENCE [LARGE SCALE GENOMIC DNA]</scope>
</reference>
<dbReference type="KEGG" id="pfh:PFHG_01819"/>
<feature type="region of interest" description="Disordered" evidence="1">
    <location>
        <begin position="1"/>
        <end position="37"/>
    </location>
</feature>
<protein>
    <submittedName>
        <fullName evidence="3">Uncharacterized protein</fullName>
    </submittedName>
</protein>
<sequence length="355" mass="43526">MEKNKNNNNNNNNKNNNNNSNNNKNNNSNNNNHIHSKNIFSYPTTEEKYKNINIYLYNKNINTYLYNKNINTYLYNKNIYYKINNFTHKINILCYHTQMKYNYMEFLGMNIIKKKISVDDFIYMHKEIHKILNEYIYIFNKDLFLFNYKFLYTLSYNIHYIYKNYIENKNNITNDFYHIHNILNNLSYIIYIIVYSIYININKGCLCNSICNIYLNNFFFLLLQNLFYLLLLFNNNNNNNNNYNYNNIIKSDEHNYFNFISSNQDENQNDISKFFKTKEKQNIILLNNINNFYFNKLKKKVKGKDYHDANMIIYANDIYQYLFVTKNSCIYFFKFIIFYILEILKNSYFKIHRST</sequence>
<feature type="transmembrane region" description="Helical" evidence="2">
    <location>
        <begin position="213"/>
        <end position="233"/>
    </location>
</feature>
<feature type="transmembrane region" description="Helical" evidence="2">
    <location>
        <begin position="318"/>
        <end position="341"/>
    </location>
</feature>
<gene>
    <name evidence="3" type="ORF">PFHG_01819</name>
</gene>
<feature type="compositionally biased region" description="Low complexity" evidence="1">
    <location>
        <begin position="1"/>
        <end position="32"/>
    </location>
</feature>